<dbReference type="PANTHER" id="PTHR21240:SF29">
    <property type="entry name" value="AMIDOHYDROLASE-RELATED DOMAIN-CONTAINING PROTEIN"/>
    <property type="match status" value="1"/>
</dbReference>
<dbReference type="GO" id="GO:0005829">
    <property type="term" value="C:cytosol"/>
    <property type="evidence" value="ECO:0007669"/>
    <property type="project" value="TreeGrafter"/>
</dbReference>
<comment type="catalytic activity">
    <reaction evidence="4">
        <text>6-methylsalicylate + H(+) = 3-methylphenol + CO2</text>
        <dbReference type="Rhea" id="RHEA:23112"/>
        <dbReference type="ChEBI" id="CHEBI:15378"/>
        <dbReference type="ChEBI" id="CHEBI:16526"/>
        <dbReference type="ChEBI" id="CHEBI:17231"/>
        <dbReference type="ChEBI" id="CHEBI:36658"/>
        <dbReference type="EC" id="4.1.1.52"/>
    </reaction>
    <physiologicalReaction direction="left-to-right" evidence="4">
        <dbReference type="Rhea" id="RHEA:23113"/>
    </physiologicalReaction>
</comment>
<evidence type="ECO:0000313" key="8">
    <source>
        <dbReference type="Proteomes" id="UP000054375"/>
    </source>
</evidence>
<keyword evidence="7" id="KW-0378">Hydrolase</keyword>
<dbReference type="Proteomes" id="UP000054375">
    <property type="component" value="Unassembled WGS sequence"/>
</dbReference>
<keyword evidence="2" id="KW-0862">Zinc</keyword>
<dbReference type="RefSeq" id="WP_062246656.1">
    <property type="nucleotide sequence ID" value="NZ_JBIATL010000009.1"/>
</dbReference>
<name>A0A101RMT7_9ACTN</name>
<accession>A0A101RMT7</accession>
<evidence type="ECO:0000256" key="4">
    <source>
        <dbReference type="ARBA" id="ARBA00036832"/>
    </source>
</evidence>
<evidence type="ECO:0000256" key="5">
    <source>
        <dbReference type="ARBA" id="ARBA00038889"/>
    </source>
</evidence>
<dbReference type="InterPro" id="IPR006680">
    <property type="entry name" value="Amidohydro-rel"/>
</dbReference>
<dbReference type="GO" id="GO:0019748">
    <property type="term" value="P:secondary metabolic process"/>
    <property type="evidence" value="ECO:0007669"/>
    <property type="project" value="TreeGrafter"/>
</dbReference>
<keyword evidence="8" id="KW-1185">Reference proteome</keyword>
<evidence type="ECO:0000256" key="1">
    <source>
        <dbReference type="ARBA" id="ARBA00022723"/>
    </source>
</evidence>
<keyword evidence="1" id="KW-0479">Metal-binding</keyword>
<dbReference type="EC" id="4.1.1.52" evidence="5"/>
<dbReference type="EMBL" id="LMWV01000045">
    <property type="protein sequence ID" value="KUN58524.1"/>
    <property type="molecule type" value="Genomic_DNA"/>
</dbReference>
<protein>
    <recommendedName>
        <fullName evidence="5">6-methylsalicylate decarboxylase</fullName>
        <ecNumber evidence="5">4.1.1.52</ecNumber>
    </recommendedName>
</protein>
<dbReference type="SUPFAM" id="SSF51556">
    <property type="entry name" value="Metallo-dependent hydrolases"/>
    <property type="match status" value="1"/>
</dbReference>
<organism evidence="7 8">
    <name type="scientific">Streptomyces griseorubiginosus</name>
    <dbReference type="NCBI Taxonomy" id="67304"/>
    <lineage>
        <taxon>Bacteria</taxon>
        <taxon>Bacillati</taxon>
        <taxon>Actinomycetota</taxon>
        <taxon>Actinomycetes</taxon>
        <taxon>Kitasatosporales</taxon>
        <taxon>Streptomycetaceae</taxon>
        <taxon>Streptomyces</taxon>
    </lineage>
</organism>
<dbReference type="Pfam" id="PF04909">
    <property type="entry name" value="Amidohydro_2"/>
    <property type="match status" value="1"/>
</dbReference>
<dbReference type="AlphaFoldDB" id="A0A101RMT7"/>
<dbReference type="Gene3D" id="3.20.20.140">
    <property type="entry name" value="Metal-dependent hydrolases"/>
    <property type="match status" value="1"/>
</dbReference>
<comment type="caution">
    <text evidence="7">The sequence shown here is derived from an EMBL/GenBank/DDBJ whole genome shotgun (WGS) entry which is preliminary data.</text>
</comment>
<dbReference type="InterPro" id="IPR032465">
    <property type="entry name" value="ACMSD"/>
</dbReference>
<keyword evidence="3" id="KW-0456">Lyase</keyword>
<gene>
    <name evidence="7" type="ORF">AQJ54_41485</name>
</gene>
<reference evidence="7 8" key="1">
    <citation type="submission" date="2015-10" db="EMBL/GenBank/DDBJ databases">
        <title>Draft genome sequence of Streptomyces griseorubiginosus DSM 40469, type strain for the species Streptomyces griseorubiginosus.</title>
        <authorList>
            <person name="Ruckert C."/>
            <person name="Winkler A."/>
            <person name="Kalinowski J."/>
            <person name="Kampfer P."/>
            <person name="Glaeser S."/>
        </authorList>
    </citation>
    <scope>NUCLEOTIDE SEQUENCE [LARGE SCALE GENOMIC DNA]</scope>
    <source>
        <strain evidence="7 8">DSM 40469</strain>
    </source>
</reference>
<sequence>MDKVNGWVDIHAHFTPPTTEEAREAQWRQLRDAHLLTPEPHHWEPETTLATMDRLGIATQMLSPALLDAPLPQLRAWNDYGAQLVADHPGRFGLLACLPTDDPDAALAEIARGDTETHPDGYLLFTRWAGIPLGDPRLTPMWEELDRRSAVLFVHPSAVAPVFRQTSVLVEFPFETTRTVVDLLYTGFFRRYPRLTVVLAHCGGALPALSGRLGLLGAEEYVYNPLGLTADDIRTDLAKLYLDTAASGTDANLAAAVTMVPRDHIVYGADAGVPCSNETNMKRNIDALLNSHVLAPQEVEELGHRAFNLFPAAAQRHRDATAAAA</sequence>
<dbReference type="GO" id="GO:0047596">
    <property type="term" value="F:6-methylsalicylate decarboxylase activity"/>
    <property type="evidence" value="ECO:0007669"/>
    <property type="project" value="UniProtKB-EC"/>
</dbReference>
<proteinExistence type="predicted"/>
<feature type="domain" description="Amidohydrolase-related" evidence="6">
    <location>
        <begin position="8"/>
        <end position="273"/>
    </location>
</feature>
<evidence type="ECO:0000256" key="2">
    <source>
        <dbReference type="ARBA" id="ARBA00022833"/>
    </source>
</evidence>
<dbReference type="PANTHER" id="PTHR21240">
    <property type="entry name" value="2-AMINO-3-CARBOXYLMUCONATE-6-SEMIALDEHYDE DECARBOXYLASE"/>
    <property type="match status" value="1"/>
</dbReference>
<dbReference type="InterPro" id="IPR032466">
    <property type="entry name" value="Metal_Hydrolase"/>
</dbReference>
<evidence type="ECO:0000256" key="3">
    <source>
        <dbReference type="ARBA" id="ARBA00023239"/>
    </source>
</evidence>
<evidence type="ECO:0000259" key="6">
    <source>
        <dbReference type="Pfam" id="PF04909"/>
    </source>
</evidence>
<dbReference type="GO" id="GO:0016787">
    <property type="term" value="F:hydrolase activity"/>
    <property type="evidence" value="ECO:0007669"/>
    <property type="project" value="UniProtKB-KW"/>
</dbReference>
<dbReference type="GO" id="GO:0046872">
    <property type="term" value="F:metal ion binding"/>
    <property type="evidence" value="ECO:0007669"/>
    <property type="project" value="UniProtKB-KW"/>
</dbReference>
<evidence type="ECO:0000313" key="7">
    <source>
        <dbReference type="EMBL" id="KUN58524.1"/>
    </source>
</evidence>